<evidence type="ECO:0000256" key="5">
    <source>
        <dbReference type="ARBA" id="ARBA00023136"/>
    </source>
</evidence>
<dbReference type="InterPro" id="IPR020846">
    <property type="entry name" value="MFS_dom"/>
</dbReference>
<feature type="transmembrane region" description="Helical" evidence="6">
    <location>
        <begin position="143"/>
        <end position="167"/>
    </location>
</feature>
<accession>A0A6V7HQB5</accession>
<evidence type="ECO:0000259" key="7">
    <source>
        <dbReference type="PROSITE" id="PS50850"/>
    </source>
</evidence>
<proteinExistence type="predicted"/>
<reference evidence="8" key="1">
    <citation type="submission" date="2020-07" db="EMBL/GenBank/DDBJ databases">
        <authorList>
            <person name="Ferguson B K."/>
        </authorList>
    </citation>
    <scope>NUCLEOTIDE SEQUENCE</scope>
    <source>
        <strain evidence="8">L06</strain>
    </source>
</reference>
<organism evidence="8">
    <name type="scientific">Bracon brevicornis</name>
    <dbReference type="NCBI Taxonomy" id="1563983"/>
    <lineage>
        <taxon>Eukaryota</taxon>
        <taxon>Metazoa</taxon>
        <taxon>Ecdysozoa</taxon>
        <taxon>Arthropoda</taxon>
        <taxon>Hexapoda</taxon>
        <taxon>Insecta</taxon>
        <taxon>Pterygota</taxon>
        <taxon>Neoptera</taxon>
        <taxon>Endopterygota</taxon>
        <taxon>Hymenoptera</taxon>
        <taxon>Apocrita</taxon>
        <taxon>Ichneumonoidea</taxon>
        <taxon>Braconidae</taxon>
        <taxon>Braconinae</taxon>
        <taxon>Bracon</taxon>
    </lineage>
</organism>
<dbReference type="InterPro" id="IPR005828">
    <property type="entry name" value="MFS_sugar_transport-like"/>
</dbReference>
<dbReference type="InterPro" id="IPR036259">
    <property type="entry name" value="MFS_trans_sf"/>
</dbReference>
<comment type="subcellular location">
    <subcellularLocation>
        <location evidence="1">Membrane</location>
        <topology evidence="1">Multi-pass membrane protein</topology>
    </subcellularLocation>
</comment>
<evidence type="ECO:0000256" key="4">
    <source>
        <dbReference type="ARBA" id="ARBA00022989"/>
    </source>
</evidence>
<dbReference type="Gene3D" id="1.20.1250.20">
    <property type="entry name" value="MFS general substrate transporter like domains"/>
    <property type="match status" value="1"/>
</dbReference>
<evidence type="ECO:0000256" key="6">
    <source>
        <dbReference type="SAM" id="Phobius"/>
    </source>
</evidence>
<name>A0A6V7HQB5_9HYME</name>
<feature type="transmembrane region" description="Helical" evidence="6">
    <location>
        <begin position="78"/>
        <end position="104"/>
    </location>
</feature>
<dbReference type="EMBL" id="CADCXW020000001">
    <property type="protein sequence ID" value="CAD1528682.1"/>
    <property type="molecule type" value="Genomic_DNA"/>
</dbReference>
<keyword evidence="5 6" id="KW-0472">Membrane</keyword>
<dbReference type="InterPro" id="IPR050814">
    <property type="entry name" value="Myo-inositol_Transporter"/>
</dbReference>
<evidence type="ECO:0000256" key="2">
    <source>
        <dbReference type="ARBA" id="ARBA00022448"/>
    </source>
</evidence>
<dbReference type="AlphaFoldDB" id="A0A6V7HQB5"/>
<keyword evidence="3 6" id="KW-0812">Transmembrane</keyword>
<dbReference type="Pfam" id="PF00083">
    <property type="entry name" value="Sugar_tr"/>
    <property type="match status" value="1"/>
</dbReference>
<feature type="transmembrane region" description="Helical" evidence="6">
    <location>
        <begin position="47"/>
        <end position="72"/>
    </location>
</feature>
<sequence length="205" mass="22788">MMYIMTILDIAKISVDLHLASVICACAHIAGGWLSTLTTERFGRRPLLFLSTSGMAICHSVLGIFFLAQYLGIDVAKYGWLTIVAITVYGFSYSTGLGPLCVVISNELYNPELASICNSISQILFSILAFTMTKFFPLVKNAIGLHNCFFIFFCVCVVGFFVTMFIIPETKGKTIESIRKELQNSKNEKVHQIGEQVEMELITTK</sequence>
<dbReference type="GO" id="GO:0016020">
    <property type="term" value="C:membrane"/>
    <property type="evidence" value="ECO:0007669"/>
    <property type="project" value="UniProtKB-SubCell"/>
</dbReference>
<evidence type="ECO:0000256" key="3">
    <source>
        <dbReference type="ARBA" id="ARBA00022692"/>
    </source>
</evidence>
<keyword evidence="4 6" id="KW-1133">Transmembrane helix</keyword>
<feature type="transmembrane region" description="Helical" evidence="6">
    <location>
        <begin position="17"/>
        <end position="35"/>
    </location>
</feature>
<gene>
    <name evidence="8" type="ORF">BBRV_LOCUS2447</name>
</gene>
<dbReference type="SUPFAM" id="SSF103473">
    <property type="entry name" value="MFS general substrate transporter"/>
    <property type="match status" value="1"/>
</dbReference>
<evidence type="ECO:0000313" key="8">
    <source>
        <dbReference type="EMBL" id="CAD1528682.1"/>
    </source>
</evidence>
<dbReference type="PANTHER" id="PTHR48020">
    <property type="entry name" value="PROTON MYO-INOSITOL COTRANSPORTER"/>
    <property type="match status" value="1"/>
</dbReference>
<feature type="domain" description="Major facilitator superfamily (MFS) profile" evidence="7">
    <location>
        <begin position="1"/>
        <end position="171"/>
    </location>
</feature>
<dbReference type="PROSITE" id="PS50850">
    <property type="entry name" value="MFS"/>
    <property type="match status" value="1"/>
</dbReference>
<evidence type="ECO:0000256" key="1">
    <source>
        <dbReference type="ARBA" id="ARBA00004141"/>
    </source>
</evidence>
<dbReference type="GO" id="GO:0022857">
    <property type="term" value="F:transmembrane transporter activity"/>
    <property type="evidence" value="ECO:0007669"/>
    <property type="project" value="InterPro"/>
</dbReference>
<keyword evidence="2" id="KW-0813">Transport</keyword>
<feature type="transmembrane region" description="Helical" evidence="6">
    <location>
        <begin position="116"/>
        <end position="137"/>
    </location>
</feature>
<dbReference type="PANTHER" id="PTHR48020:SF12">
    <property type="entry name" value="PROTON MYO-INOSITOL COTRANSPORTER"/>
    <property type="match status" value="1"/>
</dbReference>
<protein>
    <recommendedName>
        <fullName evidence="7">Major facilitator superfamily (MFS) profile domain-containing protein</fullName>
    </recommendedName>
</protein>